<dbReference type="InterPro" id="IPR012346">
    <property type="entry name" value="p53/RUNT-type_TF_DNA-bd_sf"/>
</dbReference>
<evidence type="ECO:0000256" key="2">
    <source>
        <dbReference type="ARBA" id="ARBA00023163"/>
    </source>
</evidence>
<name>A0A8C9WBF9_SCLFO</name>
<proteinExistence type="predicted"/>
<keyword evidence="3" id="KW-0539">Nucleus</keyword>
<evidence type="ECO:0000256" key="1">
    <source>
        <dbReference type="ARBA" id="ARBA00023015"/>
    </source>
</evidence>
<dbReference type="AlphaFoldDB" id="A0A8C9WBF9"/>
<reference evidence="4" key="2">
    <citation type="submission" date="2025-08" db="UniProtKB">
        <authorList>
            <consortium name="Ensembl"/>
        </authorList>
    </citation>
    <scope>IDENTIFICATION</scope>
</reference>
<evidence type="ECO:0000313" key="5">
    <source>
        <dbReference type="Proteomes" id="UP000694397"/>
    </source>
</evidence>
<organism evidence="4 5">
    <name type="scientific">Scleropages formosus</name>
    <name type="common">Asian bonytongue</name>
    <name type="synonym">Osteoglossum formosum</name>
    <dbReference type="NCBI Taxonomy" id="113540"/>
    <lineage>
        <taxon>Eukaryota</taxon>
        <taxon>Metazoa</taxon>
        <taxon>Chordata</taxon>
        <taxon>Craniata</taxon>
        <taxon>Vertebrata</taxon>
        <taxon>Euteleostomi</taxon>
        <taxon>Actinopterygii</taxon>
        <taxon>Neopterygii</taxon>
        <taxon>Teleostei</taxon>
        <taxon>Osteoglossocephala</taxon>
        <taxon>Osteoglossomorpha</taxon>
        <taxon>Osteoglossiformes</taxon>
        <taxon>Osteoglossidae</taxon>
        <taxon>Scleropages</taxon>
    </lineage>
</organism>
<dbReference type="Proteomes" id="UP000694397">
    <property type="component" value="Chromosome 14"/>
</dbReference>
<keyword evidence="1" id="KW-0805">Transcription regulation</keyword>
<evidence type="ECO:0000313" key="4">
    <source>
        <dbReference type="Ensembl" id="ENSSFOP00015072004.1"/>
    </source>
</evidence>
<keyword evidence="5" id="KW-1185">Reference proteome</keyword>
<evidence type="ECO:0000256" key="3">
    <source>
        <dbReference type="ARBA" id="ARBA00023242"/>
    </source>
</evidence>
<dbReference type="GO" id="GO:0003677">
    <property type="term" value="F:DNA binding"/>
    <property type="evidence" value="ECO:0007669"/>
    <property type="project" value="InterPro"/>
</dbReference>
<dbReference type="GO" id="GO:0003700">
    <property type="term" value="F:DNA-binding transcription factor activity"/>
    <property type="evidence" value="ECO:0007669"/>
    <property type="project" value="InterPro"/>
</dbReference>
<accession>A0A8C9WBF9</accession>
<keyword evidence="2" id="KW-0804">Transcription</keyword>
<dbReference type="GO" id="GO:0005634">
    <property type="term" value="C:nucleus"/>
    <property type="evidence" value="ECO:0007669"/>
    <property type="project" value="InterPro"/>
</dbReference>
<reference evidence="4 5" key="1">
    <citation type="submission" date="2019-04" db="EMBL/GenBank/DDBJ databases">
        <authorList>
            <consortium name="Wellcome Sanger Institute Data Sharing"/>
        </authorList>
    </citation>
    <scope>NUCLEOTIDE SEQUENCE [LARGE SCALE GENOMIC DNA]</scope>
</reference>
<protein>
    <submittedName>
        <fullName evidence="4">Uncharacterized protein</fullName>
    </submittedName>
</protein>
<sequence>MIHTLTRGWIAWFTAHTVIRGLAHTHTRGQDDAMRWKLTRCVFCAVPHRTMTVFRTQPEVATYQHTVKIMVDGLREPRRESTSSPHGPWSCLSVISTTPDRLPSISFTYI</sequence>
<reference evidence="4" key="3">
    <citation type="submission" date="2025-09" db="UniProtKB">
        <authorList>
            <consortium name="Ensembl"/>
        </authorList>
    </citation>
    <scope>IDENTIFICATION</scope>
</reference>
<dbReference type="Gene3D" id="2.60.40.720">
    <property type="match status" value="1"/>
</dbReference>
<dbReference type="Ensembl" id="ENSSFOT00015077274.1">
    <property type="protein sequence ID" value="ENSSFOP00015072004.1"/>
    <property type="gene ID" value="ENSSFOG00015025979.1"/>
</dbReference>